<evidence type="ECO:0000313" key="1">
    <source>
        <dbReference type="EMBL" id="SKC53275.1"/>
    </source>
</evidence>
<gene>
    <name evidence="1" type="ORF">SAMN05660236_1322</name>
</gene>
<evidence type="ECO:0008006" key="3">
    <source>
        <dbReference type="Google" id="ProtNLM"/>
    </source>
</evidence>
<dbReference type="EMBL" id="FUZU01000001">
    <property type="protein sequence ID" value="SKC53275.1"/>
    <property type="molecule type" value="Genomic_DNA"/>
</dbReference>
<sequence>MHTDRSILFRVGFFLVLLLSCTATLFAQRSDSSSTKPFQYYWTKPRFVPKVGVGVQDRAFFEAGIYWQDIYKHPLSLASKGPYCTVDVFIDDSNLLLGPKIGYEFTAGILGAALDMTYFIDHNYNVEGDNRKSLVVTPKIGLTILGFADFFYGYQIPISDQEITTIYRNRFSLVFNLNRDYFNLKEAPRKRSVRK</sequence>
<evidence type="ECO:0000313" key="2">
    <source>
        <dbReference type="Proteomes" id="UP000190961"/>
    </source>
</evidence>
<dbReference type="Proteomes" id="UP000190961">
    <property type="component" value="Unassembled WGS sequence"/>
</dbReference>
<name>A0A1T5JPJ0_9BACT</name>
<dbReference type="AlphaFoldDB" id="A0A1T5JPJ0"/>
<dbReference type="PROSITE" id="PS51257">
    <property type="entry name" value="PROKAR_LIPOPROTEIN"/>
    <property type="match status" value="1"/>
</dbReference>
<protein>
    <recommendedName>
        <fullName evidence="3">Outer membrane protein beta-barrel domain-containing protein</fullName>
    </recommendedName>
</protein>
<dbReference type="STRING" id="688867.SAMN05660236_1322"/>
<dbReference type="OrthoDB" id="977804at2"/>
<proteinExistence type="predicted"/>
<accession>A0A1T5JPJ0</accession>
<dbReference type="RefSeq" id="WP_079685870.1">
    <property type="nucleotide sequence ID" value="NZ_FUZU01000001.1"/>
</dbReference>
<keyword evidence="2" id="KW-1185">Reference proteome</keyword>
<organism evidence="1 2">
    <name type="scientific">Ohtaekwangia koreensis</name>
    <dbReference type="NCBI Taxonomy" id="688867"/>
    <lineage>
        <taxon>Bacteria</taxon>
        <taxon>Pseudomonadati</taxon>
        <taxon>Bacteroidota</taxon>
        <taxon>Cytophagia</taxon>
        <taxon>Cytophagales</taxon>
        <taxon>Fulvivirgaceae</taxon>
        <taxon>Ohtaekwangia</taxon>
    </lineage>
</organism>
<reference evidence="1 2" key="1">
    <citation type="submission" date="2017-02" db="EMBL/GenBank/DDBJ databases">
        <authorList>
            <person name="Peterson S.W."/>
        </authorList>
    </citation>
    <scope>NUCLEOTIDE SEQUENCE [LARGE SCALE GENOMIC DNA]</scope>
    <source>
        <strain evidence="1 2">DSM 25262</strain>
    </source>
</reference>